<dbReference type="InterPro" id="IPR005793">
    <property type="entry name" value="Formyl_trans_C"/>
</dbReference>
<name>A0ABY0FLE3_9BACT</name>
<dbReference type="Pfam" id="PF00551">
    <property type="entry name" value="Formyl_trans_N"/>
    <property type="match status" value="1"/>
</dbReference>
<dbReference type="Gene3D" id="3.40.50.12230">
    <property type="match status" value="1"/>
</dbReference>
<dbReference type="RefSeq" id="WP_129735482.1">
    <property type="nucleotide sequence ID" value="NZ_PRLM01000006.1"/>
</dbReference>
<dbReference type="InterPro" id="IPR002376">
    <property type="entry name" value="Formyl_transf_N"/>
</dbReference>
<evidence type="ECO:0000259" key="2">
    <source>
        <dbReference type="Pfam" id="PF02911"/>
    </source>
</evidence>
<dbReference type="Pfam" id="PF02911">
    <property type="entry name" value="Formyl_trans_C"/>
    <property type="match status" value="1"/>
</dbReference>
<dbReference type="Proteomes" id="UP001191019">
    <property type="component" value="Unassembled WGS sequence"/>
</dbReference>
<gene>
    <name evidence="3" type="primary">fmt</name>
    <name evidence="3" type="ORF">G3RUM_00737</name>
</gene>
<keyword evidence="4" id="KW-1185">Reference proteome</keyword>
<proteinExistence type="predicted"/>
<comment type="caution">
    <text evidence="3">The sequence shown here is derived from an EMBL/GenBank/DDBJ whole genome shotgun (WGS) entry which is preliminary data.</text>
</comment>
<dbReference type="InterPro" id="IPR011034">
    <property type="entry name" value="Formyl_transferase-like_C_sf"/>
</dbReference>
<accession>A0ABY0FLE3</accession>
<dbReference type="EC" id="2.1.2.9" evidence="3"/>
<protein>
    <submittedName>
        <fullName evidence="3">Methionyl-tRNA formyltransferase</fullName>
        <ecNumber evidence="3">2.1.2.9</ecNumber>
    </submittedName>
</protein>
<sequence length="273" mass="29737">MNRIIFFGNGPLAEAALRVLEQHFEVVFHAHTKEDLMQACEIKRKTPEAHGVLASFGVLIKADVLGLFEPEGILNIHPSLLPKYRGPSPIESAILDGNNDFSVSVMKLVKAMDAGPIYWQATLSGSEIAAKTGTRLVSGLIPSKAAIYQALAETGAKWICKNLADLKEPTSQDESNATFCSKFDKSMSFLKPGTNTAELILRKIIAFQGFPKAKYAFYGKNCAILAAHILQPDETAILPLTCANGQILSIDKLQPDGKKPMDAKSFINGYTKR</sequence>
<dbReference type="PANTHER" id="PTHR11138">
    <property type="entry name" value="METHIONYL-TRNA FORMYLTRANSFERASE"/>
    <property type="match status" value="1"/>
</dbReference>
<dbReference type="SUPFAM" id="SSF53328">
    <property type="entry name" value="Formyltransferase"/>
    <property type="match status" value="1"/>
</dbReference>
<dbReference type="SUPFAM" id="SSF50486">
    <property type="entry name" value="FMT C-terminal domain-like"/>
    <property type="match status" value="1"/>
</dbReference>
<dbReference type="EMBL" id="PRLM01000006">
    <property type="protein sequence ID" value="RYC74580.1"/>
    <property type="molecule type" value="Genomic_DNA"/>
</dbReference>
<feature type="domain" description="Formyl transferase N-terminal" evidence="1">
    <location>
        <begin position="51"/>
        <end position="122"/>
    </location>
</feature>
<reference evidence="3 4" key="2">
    <citation type="journal article" date="2020" name="Cell Rep.">
        <title>Acquisition and Adaptation of Ultra-small Parasitic Reduced Genome Bacteria to Mammalian Hosts.</title>
        <authorList>
            <person name="McLean J.S."/>
            <person name="Bor B."/>
            <person name="Kerns K.A."/>
            <person name="Liu Q."/>
            <person name="To T.T."/>
            <person name="Solden L."/>
            <person name="Hendrickson E.L."/>
            <person name="Wrighton K."/>
            <person name="Shi W."/>
            <person name="He X."/>
        </authorList>
    </citation>
    <scope>NUCLEOTIDE SEQUENCE [LARGE SCALE GENOMIC DNA]</scope>
    <source>
        <strain evidence="3 4">TM7_G3_2_Rum_HOT_351B</strain>
    </source>
</reference>
<evidence type="ECO:0000259" key="1">
    <source>
        <dbReference type="Pfam" id="PF00551"/>
    </source>
</evidence>
<feature type="domain" description="Formyl transferase C-terminal" evidence="2">
    <location>
        <begin position="194"/>
        <end position="270"/>
    </location>
</feature>
<dbReference type="PANTHER" id="PTHR11138:SF5">
    <property type="entry name" value="METHIONYL-TRNA FORMYLTRANSFERASE, MITOCHONDRIAL"/>
    <property type="match status" value="1"/>
</dbReference>
<dbReference type="GO" id="GO:0004479">
    <property type="term" value="F:methionyl-tRNA formyltransferase activity"/>
    <property type="evidence" value="ECO:0007669"/>
    <property type="project" value="UniProtKB-EC"/>
</dbReference>
<organism evidence="3 4">
    <name type="scientific">Candidatus Nanosyncoccus alces</name>
    <dbReference type="NCBI Taxonomy" id="2171997"/>
    <lineage>
        <taxon>Bacteria</taxon>
        <taxon>Candidatus Saccharimonadota</taxon>
        <taxon>Candidatus Nanosyncoccalia</taxon>
        <taxon>Candidatus Nanosyncoccales</taxon>
        <taxon>Candidatus Nanosyncoccaceae</taxon>
        <taxon>Candidatus Nanosyncoccus</taxon>
    </lineage>
</organism>
<evidence type="ECO:0000313" key="4">
    <source>
        <dbReference type="Proteomes" id="UP001191019"/>
    </source>
</evidence>
<dbReference type="InterPro" id="IPR036477">
    <property type="entry name" value="Formyl_transf_N_sf"/>
</dbReference>
<evidence type="ECO:0000313" key="3">
    <source>
        <dbReference type="EMBL" id="RYC74580.1"/>
    </source>
</evidence>
<keyword evidence="3" id="KW-0808">Transferase</keyword>
<reference evidence="3 4" key="1">
    <citation type="journal article" date="2018" name="bioRxiv">
        <title>Evidence of independent acquisition and adaption of ultra-small bacteria to human hosts across the highly diverse yet reduced genomes of the phylum Saccharibacteria.</title>
        <authorList>
            <person name="McLean J.S."/>
            <person name="Bor B."/>
            <person name="To T.T."/>
            <person name="Liu Q."/>
            <person name="Kearns K.A."/>
            <person name="Solden L.M."/>
            <person name="Wrighton K.C."/>
            <person name="He X."/>
            <person name="Shi W."/>
        </authorList>
    </citation>
    <scope>NUCLEOTIDE SEQUENCE [LARGE SCALE GENOMIC DNA]</scope>
    <source>
        <strain evidence="3 4">TM7_G3_2_Rum_HOT_351B</strain>
    </source>
</reference>